<dbReference type="GO" id="GO:0016491">
    <property type="term" value="F:oxidoreductase activity"/>
    <property type="evidence" value="ECO:0007669"/>
    <property type="project" value="UniProtKB-KW"/>
</dbReference>
<comment type="similarity">
    <text evidence="1">Belongs to the thioredoxin family. DsbA subfamily.</text>
</comment>
<dbReference type="Gene3D" id="3.40.30.10">
    <property type="entry name" value="Glutaredoxin"/>
    <property type="match status" value="1"/>
</dbReference>
<feature type="domain" description="Thioredoxin" evidence="7">
    <location>
        <begin position="27"/>
        <end position="214"/>
    </location>
</feature>
<dbReference type="PANTHER" id="PTHR13887">
    <property type="entry name" value="GLUTATHIONE S-TRANSFERASE KAPPA"/>
    <property type="match status" value="1"/>
</dbReference>
<accession>A0AAE4R207</accession>
<dbReference type="Proteomes" id="UP001185873">
    <property type="component" value="Unassembled WGS sequence"/>
</dbReference>
<dbReference type="RefSeq" id="WP_317471332.1">
    <property type="nucleotide sequence ID" value="NZ_JAWLKJ010000006.1"/>
</dbReference>
<protein>
    <submittedName>
        <fullName evidence="8">DsbA family protein</fullName>
    </submittedName>
</protein>
<dbReference type="AlphaFoldDB" id="A0AAE4R207"/>
<evidence type="ECO:0000256" key="3">
    <source>
        <dbReference type="ARBA" id="ARBA00023002"/>
    </source>
</evidence>
<comment type="caution">
    <text evidence="8">The sequence shown here is derived from an EMBL/GenBank/DDBJ whole genome shotgun (WGS) entry which is preliminary data.</text>
</comment>
<keyword evidence="5" id="KW-0676">Redox-active center</keyword>
<feature type="signal peptide" evidence="6">
    <location>
        <begin position="1"/>
        <end position="17"/>
    </location>
</feature>
<evidence type="ECO:0000259" key="7">
    <source>
        <dbReference type="PROSITE" id="PS51352"/>
    </source>
</evidence>
<proteinExistence type="inferred from homology"/>
<evidence type="ECO:0000313" key="8">
    <source>
        <dbReference type="EMBL" id="MDV6300863.1"/>
    </source>
</evidence>
<evidence type="ECO:0000256" key="4">
    <source>
        <dbReference type="ARBA" id="ARBA00023157"/>
    </source>
</evidence>
<reference evidence="8" key="1">
    <citation type="submission" date="2023-10" db="EMBL/GenBank/DDBJ databases">
        <title>Development of a sustainable strategy for remediation of hydrocarbon-contaminated territories based on the waste exchange concept.</title>
        <authorList>
            <person name="Krivoruchko A."/>
        </authorList>
    </citation>
    <scope>NUCLEOTIDE SEQUENCE</scope>
    <source>
        <strain evidence="8">IEGM 1175</strain>
    </source>
</reference>
<organism evidence="8 9">
    <name type="scientific">Dietzia maris</name>
    <dbReference type="NCBI Taxonomy" id="37915"/>
    <lineage>
        <taxon>Bacteria</taxon>
        <taxon>Bacillati</taxon>
        <taxon>Actinomycetota</taxon>
        <taxon>Actinomycetes</taxon>
        <taxon>Mycobacteriales</taxon>
        <taxon>Dietziaceae</taxon>
        <taxon>Dietzia</taxon>
    </lineage>
</organism>
<evidence type="ECO:0000256" key="6">
    <source>
        <dbReference type="SAM" id="SignalP"/>
    </source>
</evidence>
<dbReference type="SUPFAM" id="SSF52833">
    <property type="entry name" value="Thioredoxin-like"/>
    <property type="match status" value="1"/>
</dbReference>
<evidence type="ECO:0000256" key="1">
    <source>
        <dbReference type="ARBA" id="ARBA00005791"/>
    </source>
</evidence>
<sequence>MLAILIILGVAMWRAGATGEGDTAAGGVIAQQQPDYSYAERREPSDPFAFGPVDAPVGLVVFSDYQCPFCAQWNRETLPVMKERAEAGELRIEWRDVNVYGPASKRAAMASYAAAEQGQFWEFHDALFKGGRTRSERDLSEAALIDMAGRLGMNTERFAVDMISSEASEEIARNEELGIEHGARATPVFILGGVPMIGAQPSEDFVDAHEAALESAGK</sequence>
<dbReference type="InterPro" id="IPR012336">
    <property type="entry name" value="Thioredoxin-like_fold"/>
</dbReference>
<dbReference type="EMBL" id="JAWLKJ010000006">
    <property type="protein sequence ID" value="MDV6300863.1"/>
    <property type="molecule type" value="Genomic_DNA"/>
</dbReference>
<dbReference type="PANTHER" id="PTHR13887:SF14">
    <property type="entry name" value="DISULFIDE BOND FORMATION PROTEIN D"/>
    <property type="match status" value="1"/>
</dbReference>
<dbReference type="PROSITE" id="PS51352">
    <property type="entry name" value="THIOREDOXIN_2"/>
    <property type="match status" value="1"/>
</dbReference>
<keyword evidence="4" id="KW-1015">Disulfide bond</keyword>
<dbReference type="Pfam" id="PF13462">
    <property type="entry name" value="Thioredoxin_4"/>
    <property type="match status" value="1"/>
</dbReference>
<dbReference type="InterPro" id="IPR013766">
    <property type="entry name" value="Thioredoxin_domain"/>
</dbReference>
<evidence type="ECO:0000313" key="9">
    <source>
        <dbReference type="Proteomes" id="UP001185873"/>
    </source>
</evidence>
<dbReference type="InterPro" id="IPR036249">
    <property type="entry name" value="Thioredoxin-like_sf"/>
</dbReference>
<keyword evidence="3" id="KW-0560">Oxidoreductase</keyword>
<feature type="chain" id="PRO_5042010477" evidence="6">
    <location>
        <begin position="18"/>
        <end position="218"/>
    </location>
</feature>
<evidence type="ECO:0000256" key="5">
    <source>
        <dbReference type="ARBA" id="ARBA00023284"/>
    </source>
</evidence>
<gene>
    <name evidence="8" type="ORF">R3P82_17265</name>
</gene>
<name>A0AAE4R207_9ACTN</name>
<keyword evidence="2 6" id="KW-0732">Signal</keyword>
<evidence type="ECO:0000256" key="2">
    <source>
        <dbReference type="ARBA" id="ARBA00022729"/>
    </source>
</evidence>